<reference evidence="6 7" key="1">
    <citation type="journal article" date="2018" name="Front. Microbiol.">
        <title>Genome-Wide Analysis of Corynespora cassiicola Leaf Fall Disease Putative Effectors.</title>
        <authorList>
            <person name="Lopez D."/>
            <person name="Ribeiro S."/>
            <person name="Label P."/>
            <person name="Fumanal B."/>
            <person name="Venisse J.S."/>
            <person name="Kohler A."/>
            <person name="de Oliveira R.R."/>
            <person name="Labutti K."/>
            <person name="Lipzen A."/>
            <person name="Lail K."/>
            <person name="Bauer D."/>
            <person name="Ohm R.A."/>
            <person name="Barry K.W."/>
            <person name="Spatafora J."/>
            <person name="Grigoriev I.V."/>
            <person name="Martin F.M."/>
            <person name="Pujade-Renaud V."/>
        </authorList>
    </citation>
    <scope>NUCLEOTIDE SEQUENCE [LARGE SCALE GENOMIC DNA]</scope>
    <source>
        <strain evidence="6 7">Philippines</strain>
    </source>
</reference>
<dbReference type="OrthoDB" id="109543at2759"/>
<keyword evidence="7" id="KW-1185">Reference proteome</keyword>
<evidence type="ECO:0000256" key="4">
    <source>
        <dbReference type="ARBA" id="ARBA00023027"/>
    </source>
</evidence>
<keyword evidence="4" id="KW-0520">NAD</keyword>
<protein>
    <recommendedName>
        <fullName evidence="5">PARP catalytic domain-containing protein</fullName>
    </recommendedName>
</protein>
<dbReference type="GO" id="GO:0003950">
    <property type="term" value="F:NAD+ poly-ADP-ribosyltransferase activity"/>
    <property type="evidence" value="ECO:0007669"/>
    <property type="project" value="InterPro"/>
</dbReference>
<evidence type="ECO:0000313" key="6">
    <source>
        <dbReference type="EMBL" id="PSN67879.1"/>
    </source>
</evidence>
<dbReference type="EMBL" id="KZ678134">
    <property type="protein sequence ID" value="PSN67879.1"/>
    <property type="molecule type" value="Genomic_DNA"/>
</dbReference>
<keyword evidence="3" id="KW-0548">Nucleotidyltransferase</keyword>
<accession>A0A2T2NR82</accession>
<dbReference type="SUPFAM" id="SSF56399">
    <property type="entry name" value="ADP-ribosylation"/>
    <property type="match status" value="1"/>
</dbReference>
<dbReference type="InterPro" id="IPR012317">
    <property type="entry name" value="Poly(ADP-ribose)pol_cat_dom"/>
</dbReference>
<dbReference type="InterPro" id="IPR051838">
    <property type="entry name" value="ARTD_PARP"/>
</dbReference>
<dbReference type="Proteomes" id="UP000240883">
    <property type="component" value="Unassembled WGS sequence"/>
</dbReference>
<dbReference type="Pfam" id="PF00644">
    <property type="entry name" value="PARP"/>
    <property type="match status" value="1"/>
</dbReference>
<organism evidence="6 7">
    <name type="scientific">Corynespora cassiicola Philippines</name>
    <dbReference type="NCBI Taxonomy" id="1448308"/>
    <lineage>
        <taxon>Eukaryota</taxon>
        <taxon>Fungi</taxon>
        <taxon>Dikarya</taxon>
        <taxon>Ascomycota</taxon>
        <taxon>Pezizomycotina</taxon>
        <taxon>Dothideomycetes</taxon>
        <taxon>Pleosporomycetidae</taxon>
        <taxon>Pleosporales</taxon>
        <taxon>Corynesporascaceae</taxon>
        <taxon>Corynespora</taxon>
    </lineage>
</organism>
<evidence type="ECO:0000256" key="2">
    <source>
        <dbReference type="ARBA" id="ARBA00022679"/>
    </source>
</evidence>
<evidence type="ECO:0000256" key="3">
    <source>
        <dbReference type="ARBA" id="ARBA00022695"/>
    </source>
</evidence>
<dbReference type="GO" id="GO:0016779">
    <property type="term" value="F:nucleotidyltransferase activity"/>
    <property type="evidence" value="ECO:0007669"/>
    <property type="project" value="UniProtKB-KW"/>
</dbReference>
<name>A0A2T2NR82_CORCC</name>
<dbReference type="PANTHER" id="PTHR21328">
    <property type="entry name" value="POLY ADP-RIBOSE POLYMERASE FAMILY, MEMBER PARP"/>
    <property type="match status" value="1"/>
</dbReference>
<sequence>MERSEGIRFSTSWTKNKIFNKIKPSDEWRQQINFTAGLLHPSDENFPWALLQKHTNDYLRKKGKLSQAEMDVRLHHLIDSITARDVAIAACAYAMSSAAVRAILNVELQVAPASFYGLRTYLESLIAANGSNIQSITSLEALWARKLLPYAVTHGTDAAGQFLQGISQVLLETKTTNMSALPDFLLLTRRAVHAFSVQLEGYRLKCEWAAANKAKHWMSVFANSKPTNVAPNRLLINHFLDSQFHEWRVWANWTPYLERIILHNSIEPTKRGILPDLLALEGPDFITGQTTLREGVIFRYKGENSTARFQSLSIQVVDCSKTEFREMLDRVAEALDGIVAHGIVAAFDLFIYLLISGQINRERLEIMEAMNKITSPIPTPAMYNAVQTLFHDQKDIDGGHIEHLTHLIPLFDYQSAEQLRAALLKPWMISGMEKCLLQCQDAVREHISMGKTWTKFSMELHKMCMVIKESKTVYPLLNVNGKVNFDKLPSREMHSWLIAIYDATGNQGFIASLTNYNPIKESIEAYVEGINISHAHKKTVDAILNVWKNTEDPDRRQLAIVSSRCIGTDFVLRCRCFEQATKLSEDLVKKMLEVFMMMKKSTERGIMDFASLLASLKDQDIVDCWKSVLYIIIEDLSELDCIDSQLSGATSELVEYTLSHLRSQEWHKSMQDIITLFGKKALERLSKSLILQKRFYDWVLKLSEYIPAITELEKALGNDGKEAVACLLRGGVGHNLHEGYLVQILDALKLSKAQPCEYLVQCVAGQLRKSVASSQEISKCVGTLINSSSLGVEACRRIWNSKQDQDIPTVVSEVRLAGWLRSGTDLIETDRKTLKSLAAILELELLDDVIPVDKIKKAARYFEEEEEKLAIESSRLASIVQALRYRDPQGTAILLDSLGIKDNSLLDEDIASLPADIFKSIERLEDNVIEMRFPLPQNQLQCNGLGIEIGKTLCISLILDYTGDVPPTFCVHLDGDVANDPKDGYLTDHTPWVCFEDSNAPDKAYCREKLSPLTYHINRKLHRYFQSTSDFRIADIYTVIKKDLNNLPHYCMVCDQSHKAKNVQLHRPHPCNIMACAKLWSYLPIDVRIPEIRTDTFAVDMLLTGVYVAAMTGQTELLPGCPITSTSLVTGILNTLPSTSVLKDAINLSATLRACHKDAESLISWSCTHFRGYIATASGTCRIPSLASSVHQFVLANASPRMENSFASKLPTFKAQTRILFHGTSLDRLPSILAQGLRVKSGTALQRTGAAHGKGIYLAEDPATSFTYSPAAISWRNSGLSNVRLLLGCEVAGNGRSVGSGGIHVITDEQTVMVRFVWLFGNGAYTPASNHVLGPMQTACVALRNGKA</sequence>
<keyword evidence="1" id="KW-0328">Glycosyltransferase</keyword>
<gene>
    <name evidence="6" type="ORF">BS50DRAFT_620332</name>
</gene>
<evidence type="ECO:0000313" key="7">
    <source>
        <dbReference type="Proteomes" id="UP000240883"/>
    </source>
</evidence>
<evidence type="ECO:0000259" key="5">
    <source>
        <dbReference type="Pfam" id="PF00644"/>
    </source>
</evidence>
<feature type="domain" description="PARP catalytic" evidence="5">
    <location>
        <begin position="1211"/>
        <end position="1285"/>
    </location>
</feature>
<keyword evidence="2" id="KW-0808">Transferase</keyword>
<proteinExistence type="predicted"/>
<evidence type="ECO:0000256" key="1">
    <source>
        <dbReference type="ARBA" id="ARBA00022676"/>
    </source>
</evidence>
<dbReference type="Gene3D" id="3.90.228.10">
    <property type="match status" value="1"/>
</dbReference>